<dbReference type="RefSeq" id="XP_009216356.1">
    <property type="nucleotide sequence ID" value="XM_009218092.1"/>
</dbReference>
<comment type="subcellular location">
    <subcellularLocation>
        <location evidence="1">Membrane</location>
        <topology evidence="1">Multi-pass membrane protein</topology>
    </subcellularLocation>
</comment>
<evidence type="ECO:0000256" key="1">
    <source>
        <dbReference type="ARBA" id="ARBA00004141"/>
    </source>
</evidence>
<organism evidence="7">
    <name type="scientific">Gaeumannomyces tritici (strain R3-111a-1)</name>
    <name type="common">Wheat and barley take-all root rot fungus</name>
    <name type="synonym">Gaeumannomyces graminis var. tritici</name>
    <dbReference type="NCBI Taxonomy" id="644352"/>
    <lineage>
        <taxon>Eukaryota</taxon>
        <taxon>Fungi</taxon>
        <taxon>Dikarya</taxon>
        <taxon>Ascomycota</taxon>
        <taxon>Pezizomycotina</taxon>
        <taxon>Sordariomycetes</taxon>
        <taxon>Sordariomycetidae</taxon>
        <taxon>Magnaporthales</taxon>
        <taxon>Magnaporthaceae</taxon>
        <taxon>Gaeumannomyces</taxon>
    </lineage>
</organism>
<comment type="similarity">
    <text evidence="5">Belongs to the anthrone oxygenase family.</text>
</comment>
<sequence>MPSPTPSAETTAKALQAATLFAVSAASGATLAGSIFTVPLLLDAPTPLMLRLWARNMARARDALLPADLLCSLGLAALAALSSSSSSSRPAAARYCYAGAAALAAAIVPYTVLLVLPTNRKLLRRAELASALGPAAAGDEDEDVVRPADEPESSRFLVDHWGMLNLGRCALLISSAALGFYATVL</sequence>
<protein>
    <recommendedName>
        <fullName evidence="10">DUF1772 domain-containing protein</fullName>
    </recommendedName>
</protein>
<evidence type="ECO:0000313" key="7">
    <source>
        <dbReference type="EMBL" id="EJT80347.1"/>
    </source>
</evidence>
<feature type="transmembrane region" description="Helical" evidence="6">
    <location>
        <begin position="20"/>
        <end position="42"/>
    </location>
</feature>
<reference evidence="7" key="2">
    <citation type="submission" date="2010-07" db="EMBL/GenBank/DDBJ databases">
        <authorList>
            <consortium name="The Broad Institute Genome Sequencing Platform"/>
            <consortium name="Broad Institute Genome Sequencing Center for Infectious Disease"/>
            <person name="Ma L.-J."/>
            <person name="Dead R."/>
            <person name="Young S."/>
            <person name="Zeng Q."/>
            <person name="Koehrsen M."/>
            <person name="Alvarado L."/>
            <person name="Berlin A."/>
            <person name="Chapman S.B."/>
            <person name="Chen Z."/>
            <person name="Freedman E."/>
            <person name="Gellesch M."/>
            <person name="Goldberg J."/>
            <person name="Griggs A."/>
            <person name="Gujja S."/>
            <person name="Heilman E.R."/>
            <person name="Heiman D."/>
            <person name="Hepburn T."/>
            <person name="Howarth C."/>
            <person name="Jen D."/>
            <person name="Larson L."/>
            <person name="Mehta T."/>
            <person name="Neiman D."/>
            <person name="Pearson M."/>
            <person name="Roberts A."/>
            <person name="Saif S."/>
            <person name="Shea T."/>
            <person name="Shenoy N."/>
            <person name="Sisk P."/>
            <person name="Stolte C."/>
            <person name="Sykes S."/>
            <person name="Walk T."/>
            <person name="White J."/>
            <person name="Yandava C."/>
            <person name="Haas B."/>
            <person name="Nusbaum C."/>
            <person name="Birren B."/>
        </authorList>
    </citation>
    <scope>NUCLEOTIDE SEQUENCE</scope>
    <source>
        <strain evidence="7">R3-111a-1</strain>
    </source>
</reference>
<dbReference type="GeneID" id="20340805"/>
<dbReference type="PANTHER" id="PTHR35042">
    <property type="entry name" value="ANTHRONE OXYGENASE ENCC"/>
    <property type="match status" value="1"/>
</dbReference>
<dbReference type="AlphaFoldDB" id="J3NGF7"/>
<evidence type="ECO:0000256" key="6">
    <source>
        <dbReference type="SAM" id="Phobius"/>
    </source>
</evidence>
<gene>
    <name evidence="8" type="primary">20340805</name>
    <name evidence="7" type="ORF">GGTG_00347</name>
</gene>
<evidence type="ECO:0000256" key="4">
    <source>
        <dbReference type="ARBA" id="ARBA00023136"/>
    </source>
</evidence>
<dbReference type="GO" id="GO:0016020">
    <property type="term" value="C:membrane"/>
    <property type="evidence" value="ECO:0007669"/>
    <property type="project" value="UniProtKB-SubCell"/>
</dbReference>
<dbReference type="HOGENOM" id="CLU_105974_2_1_1"/>
<dbReference type="EnsemblFungi" id="EJT80347">
    <property type="protein sequence ID" value="EJT80347"/>
    <property type="gene ID" value="GGTG_00347"/>
</dbReference>
<evidence type="ECO:0000256" key="2">
    <source>
        <dbReference type="ARBA" id="ARBA00022692"/>
    </source>
</evidence>
<dbReference type="InterPro" id="IPR013901">
    <property type="entry name" value="Anthrone_oxy"/>
</dbReference>
<dbReference type="Pfam" id="PF08592">
    <property type="entry name" value="Anthrone_oxy"/>
    <property type="match status" value="1"/>
</dbReference>
<keyword evidence="9" id="KW-1185">Reference proteome</keyword>
<keyword evidence="3 6" id="KW-1133">Transmembrane helix</keyword>
<dbReference type="Proteomes" id="UP000006039">
    <property type="component" value="Unassembled WGS sequence"/>
</dbReference>
<accession>J3NGF7</accession>
<keyword evidence="2 6" id="KW-0812">Transmembrane</keyword>
<evidence type="ECO:0008006" key="10">
    <source>
        <dbReference type="Google" id="ProtNLM"/>
    </source>
</evidence>
<reference evidence="8" key="5">
    <citation type="submission" date="2018-04" db="UniProtKB">
        <authorList>
            <consortium name="EnsemblFungi"/>
        </authorList>
    </citation>
    <scope>IDENTIFICATION</scope>
    <source>
        <strain evidence="8">R3-111a-1</strain>
    </source>
</reference>
<dbReference type="VEuPathDB" id="FungiDB:GGTG_00347"/>
<evidence type="ECO:0000313" key="8">
    <source>
        <dbReference type="EnsemblFungi" id="EJT80347"/>
    </source>
</evidence>
<proteinExistence type="inferred from homology"/>
<evidence type="ECO:0000256" key="5">
    <source>
        <dbReference type="ARBA" id="ARBA00034313"/>
    </source>
</evidence>
<feature type="transmembrane region" description="Helical" evidence="6">
    <location>
        <begin position="95"/>
        <end position="116"/>
    </location>
</feature>
<evidence type="ECO:0000256" key="3">
    <source>
        <dbReference type="ARBA" id="ARBA00022989"/>
    </source>
</evidence>
<dbReference type="EMBL" id="GL385395">
    <property type="protein sequence ID" value="EJT80347.1"/>
    <property type="molecule type" value="Genomic_DNA"/>
</dbReference>
<reference evidence="7" key="3">
    <citation type="submission" date="2010-09" db="EMBL/GenBank/DDBJ databases">
        <title>Annotation of Gaeumannomyces graminis var. tritici R3-111a-1.</title>
        <authorList>
            <consortium name="The Broad Institute Genome Sequencing Platform"/>
            <person name="Ma L.-J."/>
            <person name="Dead R."/>
            <person name="Young S.K."/>
            <person name="Zeng Q."/>
            <person name="Gargeya S."/>
            <person name="Fitzgerald M."/>
            <person name="Haas B."/>
            <person name="Abouelleil A."/>
            <person name="Alvarado L."/>
            <person name="Arachchi H.M."/>
            <person name="Berlin A."/>
            <person name="Brown A."/>
            <person name="Chapman S.B."/>
            <person name="Chen Z."/>
            <person name="Dunbar C."/>
            <person name="Freedman E."/>
            <person name="Gearin G."/>
            <person name="Gellesch M."/>
            <person name="Goldberg J."/>
            <person name="Griggs A."/>
            <person name="Gujja S."/>
            <person name="Heiman D."/>
            <person name="Howarth C."/>
            <person name="Larson L."/>
            <person name="Lui A."/>
            <person name="MacDonald P.J.P."/>
            <person name="Mehta T."/>
            <person name="Montmayeur A."/>
            <person name="Murphy C."/>
            <person name="Neiman D."/>
            <person name="Pearson M."/>
            <person name="Priest M."/>
            <person name="Roberts A."/>
            <person name="Saif S."/>
            <person name="Shea T."/>
            <person name="Shenoy N."/>
            <person name="Sisk P."/>
            <person name="Stolte C."/>
            <person name="Sykes S."/>
            <person name="Yandava C."/>
            <person name="Wortman J."/>
            <person name="Nusbaum C."/>
            <person name="Birren B."/>
        </authorList>
    </citation>
    <scope>NUCLEOTIDE SEQUENCE</scope>
    <source>
        <strain evidence="7">R3-111a-1</strain>
    </source>
</reference>
<name>J3NGF7_GAET3</name>
<feature type="transmembrane region" description="Helical" evidence="6">
    <location>
        <begin position="63"/>
        <end position="83"/>
    </location>
</feature>
<dbReference type="PANTHER" id="PTHR35042:SF1">
    <property type="entry name" value="DUF1772-DOMAIN-CONTAINING PROTEIN"/>
    <property type="match status" value="1"/>
</dbReference>
<dbReference type="eggNOG" id="ENOG502SF5R">
    <property type="taxonomic scope" value="Eukaryota"/>
</dbReference>
<dbReference type="OrthoDB" id="5954308at2759"/>
<reference evidence="9" key="1">
    <citation type="submission" date="2010-07" db="EMBL/GenBank/DDBJ databases">
        <title>The genome sequence of Gaeumannomyces graminis var. tritici strain R3-111a-1.</title>
        <authorList>
            <consortium name="The Broad Institute Genome Sequencing Platform"/>
            <person name="Ma L.-J."/>
            <person name="Dead R."/>
            <person name="Young S."/>
            <person name="Zeng Q."/>
            <person name="Koehrsen M."/>
            <person name="Alvarado L."/>
            <person name="Berlin A."/>
            <person name="Chapman S.B."/>
            <person name="Chen Z."/>
            <person name="Freedman E."/>
            <person name="Gellesch M."/>
            <person name="Goldberg J."/>
            <person name="Griggs A."/>
            <person name="Gujja S."/>
            <person name="Heilman E.R."/>
            <person name="Heiman D."/>
            <person name="Hepburn T."/>
            <person name="Howarth C."/>
            <person name="Jen D."/>
            <person name="Larson L."/>
            <person name="Mehta T."/>
            <person name="Neiman D."/>
            <person name="Pearson M."/>
            <person name="Roberts A."/>
            <person name="Saif S."/>
            <person name="Shea T."/>
            <person name="Shenoy N."/>
            <person name="Sisk P."/>
            <person name="Stolte C."/>
            <person name="Sykes S."/>
            <person name="Walk T."/>
            <person name="White J."/>
            <person name="Yandava C."/>
            <person name="Haas B."/>
            <person name="Nusbaum C."/>
            <person name="Birren B."/>
        </authorList>
    </citation>
    <scope>NUCLEOTIDE SEQUENCE [LARGE SCALE GENOMIC DNA]</scope>
    <source>
        <strain evidence="9">R3-111a-1</strain>
    </source>
</reference>
<keyword evidence="4 6" id="KW-0472">Membrane</keyword>
<evidence type="ECO:0000313" key="9">
    <source>
        <dbReference type="Proteomes" id="UP000006039"/>
    </source>
</evidence>
<reference evidence="8" key="4">
    <citation type="journal article" date="2015" name="G3 (Bethesda)">
        <title>Genome sequences of three phytopathogenic species of the Magnaporthaceae family of fungi.</title>
        <authorList>
            <person name="Okagaki L.H."/>
            <person name="Nunes C.C."/>
            <person name="Sailsbery J."/>
            <person name="Clay B."/>
            <person name="Brown D."/>
            <person name="John T."/>
            <person name="Oh Y."/>
            <person name="Young N."/>
            <person name="Fitzgerald M."/>
            <person name="Haas B.J."/>
            <person name="Zeng Q."/>
            <person name="Young S."/>
            <person name="Adiconis X."/>
            <person name="Fan L."/>
            <person name="Levin J.Z."/>
            <person name="Mitchell T.K."/>
            <person name="Okubara P.A."/>
            <person name="Farman M.L."/>
            <person name="Kohn L.M."/>
            <person name="Birren B."/>
            <person name="Ma L.-J."/>
            <person name="Dean R.A."/>
        </authorList>
    </citation>
    <scope>NUCLEOTIDE SEQUENCE</scope>
    <source>
        <strain evidence="8">R3-111a-1</strain>
    </source>
</reference>